<dbReference type="PANTHER" id="PTHR12741:SF47">
    <property type="entry name" value="CALLOSE SYNTHASE 9"/>
    <property type="match status" value="1"/>
</dbReference>
<gene>
    <name evidence="3" type="ORF">Tco_1111797</name>
</gene>
<dbReference type="Proteomes" id="UP001151760">
    <property type="component" value="Unassembled WGS sequence"/>
</dbReference>
<feature type="transmembrane region" description="Helical" evidence="2">
    <location>
        <begin position="24"/>
        <end position="43"/>
    </location>
</feature>
<feature type="compositionally biased region" description="Basic and acidic residues" evidence="1">
    <location>
        <begin position="275"/>
        <end position="292"/>
    </location>
</feature>
<name>A0ABQ5IN10_9ASTR</name>
<feature type="compositionally biased region" description="Polar residues" evidence="1">
    <location>
        <begin position="298"/>
        <end position="319"/>
    </location>
</feature>
<reference evidence="3" key="1">
    <citation type="journal article" date="2022" name="Int. J. Mol. Sci.">
        <title>Draft Genome of Tanacetum Coccineum: Genomic Comparison of Closely Related Tanacetum-Family Plants.</title>
        <authorList>
            <person name="Yamashiro T."/>
            <person name="Shiraishi A."/>
            <person name="Nakayama K."/>
            <person name="Satake H."/>
        </authorList>
    </citation>
    <scope>NUCLEOTIDE SEQUENCE</scope>
</reference>
<keyword evidence="4" id="KW-1185">Reference proteome</keyword>
<evidence type="ECO:0000313" key="3">
    <source>
        <dbReference type="EMBL" id="GJU01459.1"/>
    </source>
</evidence>
<reference evidence="3" key="2">
    <citation type="submission" date="2022-01" db="EMBL/GenBank/DDBJ databases">
        <authorList>
            <person name="Yamashiro T."/>
            <person name="Shiraishi A."/>
            <person name="Satake H."/>
            <person name="Nakayama K."/>
        </authorList>
    </citation>
    <scope>NUCLEOTIDE SEQUENCE</scope>
</reference>
<feature type="transmembrane region" description="Helical" evidence="2">
    <location>
        <begin position="187"/>
        <end position="208"/>
    </location>
</feature>
<evidence type="ECO:0000313" key="4">
    <source>
        <dbReference type="Proteomes" id="UP001151760"/>
    </source>
</evidence>
<feature type="region of interest" description="Disordered" evidence="1">
    <location>
        <begin position="270"/>
        <end position="319"/>
    </location>
</feature>
<comment type="caution">
    <text evidence="3">The sequence shown here is derived from an EMBL/GenBank/DDBJ whole genome shotgun (WGS) entry which is preliminary data.</text>
</comment>
<keyword evidence="2" id="KW-0812">Transmembrane</keyword>
<keyword evidence="2" id="KW-1133">Transmembrane helix</keyword>
<dbReference type="EMBL" id="BQNB010020966">
    <property type="protein sequence ID" value="GJU01459.1"/>
    <property type="molecule type" value="Genomic_DNA"/>
</dbReference>
<feature type="transmembrane region" description="Helical" evidence="2">
    <location>
        <begin position="160"/>
        <end position="181"/>
    </location>
</feature>
<sequence length="400" mass="45652">MELLLLVYCGLFGLKEAPELKNNIVRTSGTILALALILAPFLFDPSDYKDHDHKEDYEEWKHWLYSSGDESWEAWWGKEISHIQTFEGKAIETILNLRFFIFQYVLYQRVDVLVAKASLMSVGFTWRVQSVGSMWLALVGLLVFYEILKTRRLSSVNVQLLSKLIQSVEFIIITCVCVLFSVDSAILDILILIFIPTGWGILSICVVLKPEMKMIGLWKLVVSLARFYDDAIGSVVLYIIWVKVLLPVAPNKAGLNGGDDGSKKFVDSVYGSPRTQEDGRQEKTKCFQERENPVFSGKKSTQVRKQQSMTKAETSTPTRDQNIALQCPKLNESSYTTWAIMMETILKAYGLWETLEDTEKVDERKMHTTKAMILTTLPEDILMQVAQYETAKEVWESIKV</sequence>
<feature type="transmembrane region" description="Helical" evidence="2">
    <location>
        <begin position="128"/>
        <end position="148"/>
    </location>
</feature>
<evidence type="ECO:0000256" key="2">
    <source>
        <dbReference type="SAM" id="Phobius"/>
    </source>
</evidence>
<keyword evidence="2" id="KW-0472">Membrane</keyword>
<feature type="transmembrane region" description="Helical" evidence="2">
    <location>
        <begin position="220"/>
        <end position="241"/>
    </location>
</feature>
<dbReference type="PANTHER" id="PTHR12741">
    <property type="entry name" value="LYST-INTERACTING PROTEIN LIP5 DOPAMINE RESPONSIVE PROTEIN DRG-1"/>
    <property type="match status" value="1"/>
</dbReference>
<protein>
    <submittedName>
        <fullName evidence="3">Callose synthase 9-like protein isoform X2</fullName>
    </submittedName>
</protein>
<accession>A0ABQ5IN10</accession>
<evidence type="ECO:0000256" key="1">
    <source>
        <dbReference type="SAM" id="MobiDB-lite"/>
    </source>
</evidence>
<proteinExistence type="predicted"/>
<organism evidence="3 4">
    <name type="scientific">Tanacetum coccineum</name>
    <dbReference type="NCBI Taxonomy" id="301880"/>
    <lineage>
        <taxon>Eukaryota</taxon>
        <taxon>Viridiplantae</taxon>
        <taxon>Streptophyta</taxon>
        <taxon>Embryophyta</taxon>
        <taxon>Tracheophyta</taxon>
        <taxon>Spermatophyta</taxon>
        <taxon>Magnoliopsida</taxon>
        <taxon>eudicotyledons</taxon>
        <taxon>Gunneridae</taxon>
        <taxon>Pentapetalae</taxon>
        <taxon>asterids</taxon>
        <taxon>campanulids</taxon>
        <taxon>Asterales</taxon>
        <taxon>Asteraceae</taxon>
        <taxon>Asteroideae</taxon>
        <taxon>Anthemideae</taxon>
        <taxon>Anthemidinae</taxon>
        <taxon>Tanacetum</taxon>
    </lineage>
</organism>